<keyword evidence="3" id="KW-1185">Reference proteome</keyword>
<evidence type="ECO:0000256" key="1">
    <source>
        <dbReference type="SAM" id="MobiDB-lite"/>
    </source>
</evidence>
<gene>
    <name evidence="2" type="ORF">HJG63_009221</name>
</gene>
<dbReference type="EMBL" id="JACASE010000014">
    <property type="protein sequence ID" value="KAF6410784.1"/>
    <property type="molecule type" value="Genomic_DNA"/>
</dbReference>
<dbReference type="Proteomes" id="UP000593571">
    <property type="component" value="Unassembled WGS sequence"/>
</dbReference>
<accession>A0A7J8CIR0</accession>
<name>A0A7J8CIR0_ROUAE</name>
<organism evidence="2 3">
    <name type="scientific">Rousettus aegyptiacus</name>
    <name type="common">Egyptian fruit bat</name>
    <name type="synonym">Pteropus aegyptiacus</name>
    <dbReference type="NCBI Taxonomy" id="9407"/>
    <lineage>
        <taxon>Eukaryota</taxon>
        <taxon>Metazoa</taxon>
        <taxon>Chordata</taxon>
        <taxon>Craniata</taxon>
        <taxon>Vertebrata</taxon>
        <taxon>Euteleostomi</taxon>
        <taxon>Mammalia</taxon>
        <taxon>Eutheria</taxon>
        <taxon>Laurasiatheria</taxon>
        <taxon>Chiroptera</taxon>
        <taxon>Yinpterochiroptera</taxon>
        <taxon>Pteropodoidea</taxon>
        <taxon>Pteropodidae</taxon>
        <taxon>Rousettinae</taxon>
        <taxon>Rousettus</taxon>
    </lineage>
</organism>
<feature type="region of interest" description="Disordered" evidence="1">
    <location>
        <begin position="86"/>
        <end position="105"/>
    </location>
</feature>
<reference evidence="2 3" key="1">
    <citation type="journal article" date="2020" name="Nature">
        <title>Six reference-quality genomes reveal evolution of bat adaptations.</title>
        <authorList>
            <person name="Jebb D."/>
            <person name="Huang Z."/>
            <person name="Pippel M."/>
            <person name="Hughes G.M."/>
            <person name="Lavrichenko K."/>
            <person name="Devanna P."/>
            <person name="Winkler S."/>
            <person name="Jermiin L.S."/>
            <person name="Skirmuntt E.C."/>
            <person name="Katzourakis A."/>
            <person name="Burkitt-Gray L."/>
            <person name="Ray D.A."/>
            <person name="Sullivan K.A.M."/>
            <person name="Roscito J.G."/>
            <person name="Kirilenko B.M."/>
            <person name="Davalos L.M."/>
            <person name="Corthals A.P."/>
            <person name="Power M.L."/>
            <person name="Jones G."/>
            <person name="Ransome R.D."/>
            <person name="Dechmann D.K.N."/>
            <person name="Locatelli A.G."/>
            <person name="Puechmaille S.J."/>
            <person name="Fedrigo O."/>
            <person name="Jarvis E.D."/>
            <person name="Hiller M."/>
            <person name="Vernes S.C."/>
            <person name="Myers E.W."/>
            <person name="Teeling E.C."/>
        </authorList>
    </citation>
    <scope>NUCLEOTIDE SEQUENCE [LARGE SCALE GENOMIC DNA]</scope>
    <source>
        <strain evidence="2">MRouAeg1</strain>
        <tissue evidence="2">Muscle</tissue>
    </source>
</reference>
<dbReference type="AlphaFoldDB" id="A0A7J8CIR0"/>
<evidence type="ECO:0000313" key="3">
    <source>
        <dbReference type="Proteomes" id="UP000593571"/>
    </source>
</evidence>
<feature type="compositionally biased region" description="Low complexity" evidence="1">
    <location>
        <begin position="90"/>
        <end position="105"/>
    </location>
</feature>
<protein>
    <submittedName>
        <fullName evidence="2">Uncharacterized protein</fullName>
    </submittedName>
</protein>
<proteinExistence type="predicted"/>
<comment type="caution">
    <text evidence="2">The sequence shown here is derived from an EMBL/GenBank/DDBJ whole genome shotgun (WGS) entry which is preliminary data.</text>
</comment>
<evidence type="ECO:0000313" key="2">
    <source>
        <dbReference type="EMBL" id="KAF6410784.1"/>
    </source>
</evidence>
<sequence length="145" mass="15732">MCSSIPGLRPVDISPSLQTWPNIPRGIKITPNPHPPVENHCFRQEVFSALGLGFLFAQLGSSEPPGHGRAPCSRVLLHKPVPMATADGTQRMPVQGRRPRRPGSSVSLAGGWDVYQFHLEDGGGFALCPIQWKEGGTVPVQRGHR</sequence>